<dbReference type="EMBL" id="QOUI01000007">
    <property type="protein sequence ID" value="RCK69192.1"/>
    <property type="molecule type" value="Genomic_DNA"/>
</dbReference>
<dbReference type="InterPro" id="IPR012094">
    <property type="entry name" value="tRNA_Ile_lys_synt"/>
</dbReference>
<dbReference type="Proteomes" id="UP000252770">
    <property type="component" value="Unassembled WGS sequence"/>
</dbReference>
<evidence type="ECO:0000256" key="5">
    <source>
        <dbReference type="ARBA" id="ARBA00022840"/>
    </source>
</evidence>
<dbReference type="Pfam" id="PF01171">
    <property type="entry name" value="ATP_bind_3"/>
    <property type="match status" value="1"/>
</dbReference>
<dbReference type="Gene3D" id="3.40.50.620">
    <property type="entry name" value="HUPs"/>
    <property type="match status" value="1"/>
</dbReference>
<comment type="function">
    <text evidence="7">Ligates lysine onto the cytidine present at position 34 of the AUA codon-specific tRNA(Ile) that contains the anticodon CAU, in an ATP-dependent manner. Cytidine is converted to lysidine, thus changing the amino acid specificity of the tRNA from methionine to isoleucine.</text>
</comment>
<evidence type="ECO:0000256" key="3">
    <source>
        <dbReference type="ARBA" id="ARBA00022694"/>
    </source>
</evidence>
<dbReference type="PANTHER" id="PTHR43033:SF1">
    <property type="entry name" value="TRNA(ILE)-LYSIDINE SYNTHASE-RELATED"/>
    <property type="match status" value="1"/>
</dbReference>
<comment type="similarity">
    <text evidence="7">Belongs to the tRNA(Ile)-lysidine synthase family.</text>
</comment>
<dbReference type="Pfam" id="PF09179">
    <property type="entry name" value="TilS"/>
    <property type="match status" value="1"/>
</dbReference>
<evidence type="ECO:0000256" key="4">
    <source>
        <dbReference type="ARBA" id="ARBA00022741"/>
    </source>
</evidence>
<name>A0A367YW00_9ACTN</name>
<comment type="subcellular location">
    <subcellularLocation>
        <location evidence="7">Cytoplasm</location>
    </subcellularLocation>
</comment>
<protein>
    <recommendedName>
        <fullName evidence="7">tRNA(Ile)-lysidine synthase</fullName>
        <ecNumber evidence="7">6.3.4.19</ecNumber>
    </recommendedName>
    <alternativeName>
        <fullName evidence="7">tRNA(Ile)-2-lysyl-cytidine synthase</fullName>
    </alternativeName>
    <alternativeName>
        <fullName evidence="7">tRNA(Ile)-lysidine synthetase</fullName>
    </alternativeName>
</protein>
<dbReference type="GO" id="GO:0032267">
    <property type="term" value="F:tRNA(Ile)-lysidine synthase activity"/>
    <property type="evidence" value="ECO:0007669"/>
    <property type="project" value="UniProtKB-EC"/>
</dbReference>
<accession>A0A367YW00</accession>
<evidence type="ECO:0000256" key="6">
    <source>
        <dbReference type="ARBA" id="ARBA00048539"/>
    </source>
</evidence>
<keyword evidence="3 7" id="KW-0819">tRNA processing</keyword>
<dbReference type="HAMAP" id="MF_01161">
    <property type="entry name" value="tRNA_Ile_lys_synt"/>
    <property type="match status" value="1"/>
</dbReference>
<comment type="catalytic activity">
    <reaction evidence="6 7">
        <text>cytidine(34) in tRNA(Ile2) + L-lysine + ATP = lysidine(34) in tRNA(Ile2) + AMP + diphosphate + H(+)</text>
        <dbReference type="Rhea" id="RHEA:43744"/>
        <dbReference type="Rhea" id="RHEA-COMP:10625"/>
        <dbReference type="Rhea" id="RHEA-COMP:10670"/>
        <dbReference type="ChEBI" id="CHEBI:15378"/>
        <dbReference type="ChEBI" id="CHEBI:30616"/>
        <dbReference type="ChEBI" id="CHEBI:32551"/>
        <dbReference type="ChEBI" id="CHEBI:33019"/>
        <dbReference type="ChEBI" id="CHEBI:82748"/>
        <dbReference type="ChEBI" id="CHEBI:83665"/>
        <dbReference type="ChEBI" id="CHEBI:456215"/>
        <dbReference type="EC" id="6.3.4.19"/>
    </reaction>
</comment>
<evidence type="ECO:0000256" key="1">
    <source>
        <dbReference type="ARBA" id="ARBA00022490"/>
    </source>
</evidence>
<keyword evidence="5 7" id="KW-0067">ATP-binding</keyword>
<dbReference type="GO" id="GO:0005524">
    <property type="term" value="F:ATP binding"/>
    <property type="evidence" value="ECO:0007669"/>
    <property type="project" value="UniProtKB-UniRule"/>
</dbReference>
<dbReference type="GO" id="GO:0005737">
    <property type="term" value="C:cytoplasm"/>
    <property type="evidence" value="ECO:0007669"/>
    <property type="project" value="UniProtKB-SubCell"/>
</dbReference>
<evidence type="ECO:0000256" key="7">
    <source>
        <dbReference type="HAMAP-Rule" id="MF_01161"/>
    </source>
</evidence>
<comment type="caution">
    <text evidence="10">The sequence shown here is derived from an EMBL/GenBank/DDBJ whole genome shotgun (WGS) entry which is preliminary data.</text>
</comment>
<keyword evidence="4 7" id="KW-0547">Nucleotide-binding</keyword>
<dbReference type="SUPFAM" id="SSF82829">
    <property type="entry name" value="MesJ substrate recognition domain-like"/>
    <property type="match status" value="1"/>
</dbReference>
<reference evidence="10 11" key="1">
    <citation type="submission" date="2018-07" db="EMBL/GenBank/DDBJ databases">
        <title>Desertimonas flava gen. nov. sp. nov.</title>
        <authorList>
            <person name="Liu S."/>
        </authorList>
    </citation>
    <scope>NUCLEOTIDE SEQUENCE [LARGE SCALE GENOMIC DNA]</scope>
    <source>
        <strain evidence="10 11">16Sb5-5</strain>
    </source>
</reference>
<proteinExistence type="inferred from homology"/>
<dbReference type="NCBIfam" id="TIGR02432">
    <property type="entry name" value="lysidine_TilS_N"/>
    <property type="match status" value="1"/>
</dbReference>
<sequence length="321" mass="33667">MARRALGPAALEVAGAVVRALGRHGADRTDPGRPRPVVVGCSGGADSLALVAGVAEAVRRRERPARVLVVDHQLQDGSAEVAEQALAQCRRLGVDGRVTRVDVDGAGGPEAAARTARHRALLADAAADGALVLLGHTLDDQAEQVLLGLARGSGSRSLGGMAELREPLLRPLLGVRRATTEAACAELGLPPWVDPTNTDPSRARARVRHRVLPLLERELGPGVAEALGRTADLLRADADVLDELAAEVDPGTTPDCTVLAALAPAVRHRVLRRWLVAHGSTQPSRQHVLAVDALLTDWHGQGPVDVPGLAVRRSDGHLFAR</sequence>
<evidence type="ECO:0000259" key="8">
    <source>
        <dbReference type="Pfam" id="PF01171"/>
    </source>
</evidence>
<feature type="binding site" evidence="7">
    <location>
        <begin position="42"/>
        <end position="47"/>
    </location>
    <ligand>
        <name>ATP</name>
        <dbReference type="ChEBI" id="CHEBI:30616"/>
    </ligand>
</feature>
<dbReference type="RefSeq" id="WP_114127048.1">
    <property type="nucleotide sequence ID" value="NZ_QOUI01000007.1"/>
</dbReference>
<dbReference type="SUPFAM" id="SSF52402">
    <property type="entry name" value="Adenine nucleotide alpha hydrolases-like"/>
    <property type="match status" value="1"/>
</dbReference>
<dbReference type="Gene3D" id="1.20.59.20">
    <property type="match status" value="1"/>
</dbReference>
<keyword evidence="1 7" id="KW-0963">Cytoplasm</keyword>
<dbReference type="InterPro" id="IPR015262">
    <property type="entry name" value="tRNA_Ile_lys_synt_subst-bd"/>
</dbReference>
<evidence type="ECO:0000256" key="2">
    <source>
        <dbReference type="ARBA" id="ARBA00022598"/>
    </source>
</evidence>
<evidence type="ECO:0000313" key="11">
    <source>
        <dbReference type="Proteomes" id="UP000252770"/>
    </source>
</evidence>
<feature type="domain" description="tRNA(Ile)-lysidine synthase substrate-binding" evidence="9">
    <location>
        <begin position="255"/>
        <end position="319"/>
    </location>
</feature>
<feature type="domain" description="tRNA(Ile)-lysidine/2-thiocytidine synthase N-terminal" evidence="8">
    <location>
        <begin position="37"/>
        <end position="210"/>
    </location>
</feature>
<dbReference type="InterPro" id="IPR014729">
    <property type="entry name" value="Rossmann-like_a/b/a_fold"/>
</dbReference>
<evidence type="ECO:0000313" key="10">
    <source>
        <dbReference type="EMBL" id="RCK69192.1"/>
    </source>
</evidence>
<dbReference type="EC" id="6.3.4.19" evidence="7"/>
<dbReference type="CDD" id="cd01992">
    <property type="entry name" value="TilS_N"/>
    <property type="match status" value="1"/>
</dbReference>
<dbReference type="InterPro" id="IPR012795">
    <property type="entry name" value="tRNA_Ile_lys_synt_N"/>
</dbReference>
<keyword evidence="11" id="KW-1185">Reference proteome</keyword>
<dbReference type="GO" id="GO:0006400">
    <property type="term" value="P:tRNA modification"/>
    <property type="evidence" value="ECO:0007669"/>
    <property type="project" value="UniProtKB-UniRule"/>
</dbReference>
<dbReference type="AlphaFoldDB" id="A0A367YW00"/>
<dbReference type="PANTHER" id="PTHR43033">
    <property type="entry name" value="TRNA(ILE)-LYSIDINE SYNTHASE-RELATED"/>
    <property type="match status" value="1"/>
</dbReference>
<gene>
    <name evidence="7 10" type="primary">tilS</name>
    <name evidence="10" type="ORF">DT076_12730</name>
</gene>
<comment type="domain">
    <text evidence="7">The N-terminal region contains the highly conserved SGGXDS motif, predicted to be a P-loop motif involved in ATP binding.</text>
</comment>
<dbReference type="InterPro" id="IPR011063">
    <property type="entry name" value="TilS/TtcA_N"/>
</dbReference>
<evidence type="ECO:0000259" key="9">
    <source>
        <dbReference type="Pfam" id="PF09179"/>
    </source>
</evidence>
<organism evidence="10 11">
    <name type="scientific">Desertihabitans brevis</name>
    <dbReference type="NCBI Taxonomy" id="2268447"/>
    <lineage>
        <taxon>Bacteria</taxon>
        <taxon>Bacillati</taxon>
        <taxon>Actinomycetota</taxon>
        <taxon>Actinomycetes</taxon>
        <taxon>Propionibacteriales</taxon>
        <taxon>Propionibacteriaceae</taxon>
        <taxon>Desertihabitans</taxon>
    </lineage>
</organism>
<keyword evidence="2 7" id="KW-0436">Ligase</keyword>